<name>A0A1Q5QBC1_TALAT</name>
<dbReference type="GO" id="GO:0030267">
    <property type="term" value="F:glyoxylate reductase (NADPH) activity"/>
    <property type="evidence" value="ECO:0007669"/>
    <property type="project" value="TreeGrafter"/>
</dbReference>
<gene>
    <name evidence="3" type="ORF">UA08_01372</name>
</gene>
<dbReference type="InterPro" id="IPR036291">
    <property type="entry name" value="NAD(P)-bd_dom_sf"/>
</dbReference>
<comment type="caution">
    <text evidence="3">The sequence shown here is derived from an EMBL/GenBank/DDBJ whole genome shotgun (WGS) entry which is preliminary data.</text>
</comment>
<evidence type="ECO:0000259" key="2">
    <source>
        <dbReference type="Pfam" id="PF02826"/>
    </source>
</evidence>
<dbReference type="AlphaFoldDB" id="A0A1Q5QBC1"/>
<dbReference type="GO" id="GO:0051287">
    <property type="term" value="F:NAD binding"/>
    <property type="evidence" value="ECO:0007669"/>
    <property type="project" value="InterPro"/>
</dbReference>
<proteinExistence type="predicted"/>
<dbReference type="SUPFAM" id="SSF51735">
    <property type="entry name" value="NAD(P)-binding Rossmann-fold domains"/>
    <property type="match status" value="1"/>
</dbReference>
<dbReference type="OrthoDB" id="9991913at2759"/>
<dbReference type="PROSITE" id="PS00671">
    <property type="entry name" value="D_2_HYDROXYACID_DH_3"/>
    <property type="match status" value="1"/>
</dbReference>
<dbReference type="PANTHER" id="PTHR10996">
    <property type="entry name" value="2-HYDROXYACID DEHYDROGENASE-RELATED"/>
    <property type="match status" value="1"/>
</dbReference>
<dbReference type="STRING" id="1441469.A0A1Q5QBC1"/>
<dbReference type="RefSeq" id="XP_020123302.1">
    <property type="nucleotide sequence ID" value="XM_020261029.1"/>
</dbReference>
<feature type="domain" description="D-isomer specific 2-hydroxyacid dehydrogenase NAD-binding" evidence="2">
    <location>
        <begin position="130"/>
        <end position="312"/>
    </location>
</feature>
<dbReference type="Pfam" id="PF02826">
    <property type="entry name" value="2-Hacid_dh_C"/>
    <property type="match status" value="1"/>
</dbReference>
<dbReference type="InterPro" id="IPR006140">
    <property type="entry name" value="D-isomer_DH_NAD-bd"/>
</dbReference>
<protein>
    <recommendedName>
        <fullName evidence="2">D-isomer specific 2-hydroxyacid dehydrogenase NAD-binding domain-containing protein</fullName>
    </recommendedName>
</protein>
<dbReference type="InterPro" id="IPR029753">
    <property type="entry name" value="D-isomer_DH_CS"/>
</dbReference>
<dbReference type="CDD" id="cd12168">
    <property type="entry name" value="Mand_dh_like"/>
    <property type="match status" value="1"/>
</dbReference>
<evidence type="ECO:0000313" key="3">
    <source>
        <dbReference type="EMBL" id="OKL63181.1"/>
    </source>
</evidence>
<dbReference type="GO" id="GO:0005829">
    <property type="term" value="C:cytosol"/>
    <property type="evidence" value="ECO:0007669"/>
    <property type="project" value="TreeGrafter"/>
</dbReference>
<reference evidence="3 4" key="1">
    <citation type="submission" date="2015-06" db="EMBL/GenBank/DDBJ databases">
        <title>Talaromyces atroroseus IBT 11181 draft genome.</title>
        <authorList>
            <person name="Rasmussen K.B."/>
            <person name="Rasmussen S."/>
            <person name="Petersen B."/>
            <person name="Sicheritz-Ponten T."/>
            <person name="Mortensen U.H."/>
            <person name="Thrane U."/>
        </authorList>
    </citation>
    <scope>NUCLEOTIDE SEQUENCE [LARGE SCALE GENOMIC DNA]</scope>
    <source>
        <strain evidence="3 4">IBT 11181</strain>
    </source>
</reference>
<dbReference type="Gene3D" id="3.40.50.720">
    <property type="entry name" value="NAD(P)-binding Rossmann-like Domain"/>
    <property type="match status" value="2"/>
</dbReference>
<keyword evidence="4" id="KW-1185">Reference proteome</keyword>
<dbReference type="GO" id="GO:0016618">
    <property type="term" value="F:hydroxypyruvate reductase [NAD(P)H] activity"/>
    <property type="evidence" value="ECO:0007669"/>
    <property type="project" value="TreeGrafter"/>
</dbReference>
<dbReference type="SUPFAM" id="SSF52283">
    <property type="entry name" value="Formate/glycerate dehydrogenase catalytic domain-like"/>
    <property type="match status" value="1"/>
</dbReference>
<sequence>MAAASSSKPTVLHLGDAIKYNHEFYNNEFSSRFNVIQATETDRESFIQALKTKKYGNFSALFRPHFQTGGFMGQWDSVLVPLLPPSVRIFASAGAGFNWADTDLLGSHKIWYANGAGASDEAVSDTALYMVLGVFRNFTRSQLAARTADVDTFNATHKLIATISRNPRNHVLGIVGFGNISKKLAYKAKTALGMKIHYFDIVRATPQEEEALGATYHSSLDDLLKLADCISLHTPLNKHTQDLIGKEQIALMKPGSRIVNTARGQVLNESALIDALQSGHISAAALDVHYHEPQVSPELAKMENVTLTTHIGGGALETRINFELNAMKNIIAVVGEDGNFKGEPITPVNRKAFEAATSS</sequence>
<dbReference type="PANTHER" id="PTHR10996:SF281">
    <property type="entry name" value="D-ISOMER SPECIFIC 2-HYDROXYACID DEHYDROGENASE NAD-BINDING DOMAIN-CONTAINING PROTEIN-RELATED"/>
    <property type="match status" value="1"/>
</dbReference>
<dbReference type="InterPro" id="IPR050223">
    <property type="entry name" value="D-isomer_2-hydroxyacid_DH"/>
</dbReference>
<evidence type="ECO:0000256" key="1">
    <source>
        <dbReference type="ARBA" id="ARBA00023002"/>
    </source>
</evidence>
<dbReference type="GeneID" id="31001127"/>
<evidence type="ECO:0000313" key="4">
    <source>
        <dbReference type="Proteomes" id="UP000214365"/>
    </source>
</evidence>
<accession>A0A1Q5QBC1</accession>
<organism evidence="3 4">
    <name type="scientific">Talaromyces atroroseus</name>
    <dbReference type="NCBI Taxonomy" id="1441469"/>
    <lineage>
        <taxon>Eukaryota</taxon>
        <taxon>Fungi</taxon>
        <taxon>Dikarya</taxon>
        <taxon>Ascomycota</taxon>
        <taxon>Pezizomycotina</taxon>
        <taxon>Eurotiomycetes</taxon>
        <taxon>Eurotiomycetidae</taxon>
        <taxon>Eurotiales</taxon>
        <taxon>Trichocomaceae</taxon>
        <taxon>Talaromyces</taxon>
        <taxon>Talaromyces sect. Trachyspermi</taxon>
    </lineage>
</organism>
<keyword evidence="1" id="KW-0560">Oxidoreductase</keyword>
<dbReference type="EMBL" id="LFMY01000002">
    <property type="protein sequence ID" value="OKL63181.1"/>
    <property type="molecule type" value="Genomic_DNA"/>
</dbReference>
<dbReference type="Proteomes" id="UP000214365">
    <property type="component" value="Unassembled WGS sequence"/>
</dbReference>